<protein>
    <submittedName>
        <fullName evidence="1">Uncharacterized protein</fullName>
    </submittedName>
</protein>
<gene>
    <name evidence="1" type="ORF">CEXT_360071</name>
</gene>
<sequence length="146" mass="16457">MVTHSSATMNSSKTLFSSNNIGYPLSLTNKRNHLRPTHARQGTPPPQCRNNCQKGRKSPFLSSKDSACVWQRCQTHISKCTLMRRRRPFSSATRGFTRKARPPICCNGTQAHMCRNIYDAPSLCGHILLMQPNETLYESLFCVLNG</sequence>
<dbReference type="Proteomes" id="UP001054945">
    <property type="component" value="Unassembled WGS sequence"/>
</dbReference>
<proteinExistence type="predicted"/>
<dbReference type="AlphaFoldDB" id="A0AAV4MH07"/>
<evidence type="ECO:0000313" key="2">
    <source>
        <dbReference type="Proteomes" id="UP001054945"/>
    </source>
</evidence>
<evidence type="ECO:0000313" key="1">
    <source>
        <dbReference type="EMBL" id="GIX71668.1"/>
    </source>
</evidence>
<feature type="non-terminal residue" evidence="1">
    <location>
        <position position="146"/>
    </location>
</feature>
<accession>A0AAV4MH07</accession>
<organism evidence="1 2">
    <name type="scientific">Caerostris extrusa</name>
    <name type="common">Bark spider</name>
    <name type="synonym">Caerostris bankana</name>
    <dbReference type="NCBI Taxonomy" id="172846"/>
    <lineage>
        <taxon>Eukaryota</taxon>
        <taxon>Metazoa</taxon>
        <taxon>Ecdysozoa</taxon>
        <taxon>Arthropoda</taxon>
        <taxon>Chelicerata</taxon>
        <taxon>Arachnida</taxon>
        <taxon>Araneae</taxon>
        <taxon>Araneomorphae</taxon>
        <taxon>Entelegynae</taxon>
        <taxon>Araneoidea</taxon>
        <taxon>Araneidae</taxon>
        <taxon>Caerostris</taxon>
    </lineage>
</organism>
<comment type="caution">
    <text evidence="1">The sequence shown here is derived from an EMBL/GenBank/DDBJ whole genome shotgun (WGS) entry which is preliminary data.</text>
</comment>
<keyword evidence="2" id="KW-1185">Reference proteome</keyword>
<reference evidence="1 2" key="1">
    <citation type="submission" date="2021-06" db="EMBL/GenBank/DDBJ databases">
        <title>Caerostris extrusa draft genome.</title>
        <authorList>
            <person name="Kono N."/>
            <person name="Arakawa K."/>
        </authorList>
    </citation>
    <scope>NUCLEOTIDE SEQUENCE [LARGE SCALE GENOMIC DNA]</scope>
</reference>
<name>A0AAV4MH07_CAEEX</name>
<dbReference type="EMBL" id="BPLR01002244">
    <property type="protein sequence ID" value="GIX71668.1"/>
    <property type="molecule type" value="Genomic_DNA"/>
</dbReference>